<dbReference type="SUPFAM" id="SSF52540">
    <property type="entry name" value="P-loop containing nucleoside triphosphate hydrolases"/>
    <property type="match status" value="1"/>
</dbReference>
<dbReference type="OrthoDB" id="88903at2"/>
<sequence>MWIDRESEIDLLAYEPFAELVNDILLDEKMNPLTIGLFGSWGVGKSTLLKLIQDKIQKNDCKKDKIICVPLNAWIFEGYDDAKSALMESLLCTLKEDKTVFFKFKDSIEKLVKKVDFFRIGSMAVKHGIPLVTGMSNPLGAMAYLTSNKDTIKEDAKKIIKEDSTEDEGSMINNIRSFRQEFKKLLDEAKIENLVVMIDDLDRCNPDRIIETLEAIKLFLSVPKTTFIIAIDDAVVKYSVKRKYPKVDEEDFGISENYIEKIIQLPIYIPELSESDITNYLLLLIFELYFTKGTVQKLMKKLMDNNLFLEGEKISINAINEYIGDLKNEEYLIQDSYDDFEKIFTIISKTSDVVSCMLKGNPRQAKRFLNTFLIRKKLGDIYYRCKENNIDYSILAKLVTMEYIDKDLFRELYRWSVKNKDTDEITELRTITNIVNENKEIPDEFKKWNDIRVLKWLKSDPKELYNKNLLKYFYLSRESLNINYNILDNLTIEERKIYNEIMRTTHKAVYTRQIKELKENNKIKSSKIILAIIDSFKENIKLIDKCQAIYLGYEEYRRDIKDVLKKITKIEATPLVCGVLNNMYRVDNEAFAEVIKQLKANNVSDEQLSIITKEDKDVNRSTRI</sequence>
<evidence type="ECO:0000313" key="3">
    <source>
        <dbReference type="Proteomes" id="UP000184447"/>
    </source>
</evidence>
<dbReference type="RefSeq" id="WP_073338581.1">
    <property type="nucleotide sequence ID" value="NZ_FQXM01000012.1"/>
</dbReference>
<feature type="domain" description="KAP NTPase" evidence="1">
    <location>
        <begin position="14"/>
        <end position="377"/>
    </location>
</feature>
<dbReference type="InterPro" id="IPR011646">
    <property type="entry name" value="KAP_P-loop"/>
</dbReference>
<dbReference type="InterPro" id="IPR052754">
    <property type="entry name" value="NTPase_KAP_P-loop"/>
</dbReference>
<proteinExistence type="predicted"/>
<organism evidence="2 3">
    <name type="scientific">Clostridium grantii DSM 8605</name>
    <dbReference type="NCBI Taxonomy" id="1121316"/>
    <lineage>
        <taxon>Bacteria</taxon>
        <taxon>Bacillati</taxon>
        <taxon>Bacillota</taxon>
        <taxon>Clostridia</taxon>
        <taxon>Eubacteriales</taxon>
        <taxon>Clostridiaceae</taxon>
        <taxon>Clostridium</taxon>
    </lineage>
</organism>
<gene>
    <name evidence="2" type="ORF">SAMN02745207_02308</name>
</gene>
<dbReference type="Gene3D" id="3.40.50.300">
    <property type="entry name" value="P-loop containing nucleotide triphosphate hydrolases"/>
    <property type="match status" value="1"/>
</dbReference>
<dbReference type="PANTHER" id="PTHR22674">
    <property type="entry name" value="NTPASE, KAP FAMILY P-LOOP DOMAIN-CONTAINING 1"/>
    <property type="match status" value="1"/>
</dbReference>
<name>A0A1M5VK56_9CLOT</name>
<accession>A0A1M5VK56</accession>
<dbReference type="STRING" id="1121316.SAMN02745207_02308"/>
<dbReference type="InterPro" id="IPR027417">
    <property type="entry name" value="P-loop_NTPase"/>
</dbReference>
<protein>
    <submittedName>
        <fullName evidence="2">KAP family P-loop domain-containing protein</fullName>
    </submittedName>
</protein>
<dbReference type="Pfam" id="PF07693">
    <property type="entry name" value="KAP_NTPase"/>
    <property type="match status" value="1"/>
</dbReference>
<reference evidence="2 3" key="1">
    <citation type="submission" date="2016-11" db="EMBL/GenBank/DDBJ databases">
        <authorList>
            <person name="Jaros S."/>
            <person name="Januszkiewicz K."/>
            <person name="Wedrychowicz H."/>
        </authorList>
    </citation>
    <scope>NUCLEOTIDE SEQUENCE [LARGE SCALE GENOMIC DNA]</scope>
    <source>
        <strain evidence="2 3">DSM 8605</strain>
    </source>
</reference>
<evidence type="ECO:0000259" key="1">
    <source>
        <dbReference type="Pfam" id="PF07693"/>
    </source>
</evidence>
<dbReference type="Proteomes" id="UP000184447">
    <property type="component" value="Unassembled WGS sequence"/>
</dbReference>
<dbReference type="PANTHER" id="PTHR22674:SF6">
    <property type="entry name" value="NTPASE KAP FAMILY P-LOOP DOMAIN-CONTAINING PROTEIN 1"/>
    <property type="match status" value="1"/>
</dbReference>
<keyword evidence="3" id="KW-1185">Reference proteome</keyword>
<dbReference type="AlphaFoldDB" id="A0A1M5VK56"/>
<dbReference type="EMBL" id="FQXM01000012">
    <property type="protein sequence ID" value="SHH75611.1"/>
    <property type="molecule type" value="Genomic_DNA"/>
</dbReference>
<evidence type="ECO:0000313" key="2">
    <source>
        <dbReference type="EMBL" id="SHH75611.1"/>
    </source>
</evidence>